<name>A0AAV0ZK01_VICFA</name>
<evidence type="ECO:0000256" key="1">
    <source>
        <dbReference type="ARBA" id="ARBA00008956"/>
    </source>
</evidence>
<feature type="region of interest" description="Disordered" evidence="6">
    <location>
        <begin position="376"/>
        <end position="401"/>
    </location>
</feature>
<evidence type="ECO:0000256" key="6">
    <source>
        <dbReference type="SAM" id="MobiDB-lite"/>
    </source>
</evidence>
<dbReference type="GO" id="GO:0009908">
    <property type="term" value="P:flower development"/>
    <property type="evidence" value="ECO:0007669"/>
    <property type="project" value="UniProtKB-KW"/>
</dbReference>
<feature type="compositionally biased region" description="Basic residues" evidence="6">
    <location>
        <begin position="376"/>
        <end position="388"/>
    </location>
</feature>
<dbReference type="EMBL" id="OX451737">
    <property type="protein sequence ID" value="CAI8596685.1"/>
    <property type="molecule type" value="Genomic_DNA"/>
</dbReference>
<dbReference type="PANTHER" id="PTHR31791:SF47">
    <property type="entry name" value="INACTIVE FRIGIDA-LIKE PROTEIN 2"/>
    <property type="match status" value="1"/>
</dbReference>
<dbReference type="GO" id="GO:0030154">
    <property type="term" value="P:cell differentiation"/>
    <property type="evidence" value="ECO:0007669"/>
    <property type="project" value="UniProtKB-KW"/>
</dbReference>
<dbReference type="Proteomes" id="UP001157006">
    <property type="component" value="Chromosome 2"/>
</dbReference>
<accession>A0AAV0ZK01</accession>
<organism evidence="7 8">
    <name type="scientific">Vicia faba</name>
    <name type="common">Broad bean</name>
    <name type="synonym">Faba vulgaris</name>
    <dbReference type="NCBI Taxonomy" id="3906"/>
    <lineage>
        <taxon>Eukaryota</taxon>
        <taxon>Viridiplantae</taxon>
        <taxon>Streptophyta</taxon>
        <taxon>Embryophyta</taxon>
        <taxon>Tracheophyta</taxon>
        <taxon>Spermatophyta</taxon>
        <taxon>Magnoliopsida</taxon>
        <taxon>eudicotyledons</taxon>
        <taxon>Gunneridae</taxon>
        <taxon>Pentapetalae</taxon>
        <taxon>rosids</taxon>
        <taxon>fabids</taxon>
        <taxon>Fabales</taxon>
        <taxon>Fabaceae</taxon>
        <taxon>Papilionoideae</taxon>
        <taxon>50 kb inversion clade</taxon>
        <taxon>NPAAA clade</taxon>
        <taxon>Hologalegina</taxon>
        <taxon>IRL clade</taxon>
        <taxon>Fabeae</taxon>
        <taxon>Vicia</taxon>
    </lineage>
</organism>
<gene>
    <name evidence="7" type="ORF">VFH_II046760</name>
</gene>
<keyword evidence="8" id="KW-1185">Reference proteome</keyword>
<feature type="compositionally biased region" description="Polar residues" evidence="6">
    <location>
        <begin position="467"/>
        <end position="494"/>
    </location>
</feature>
<evidence type="ECO:0000256" key="3">
    <source>
        <dbReference type="ARBA" id="ARBA00022782"/>
    </source>
</evidence>
<feature type="compositionally biased region" description="Polar residues" evidence="6">
    <location>
        <begin position="76"/>
        <end position="87"/>
    </location>
</feature>
<evidence type="ECO:0000256" key="5">
    <source>
        <dbReference type="RuleBase" id="RU364012"/>
    </source>
</evidence>
<proteinExistence type="inferred from homology"/>
<protein>
    <recommendedName>
        <fullName evidence="5">FRIGIDA-like protein</fullName>
    </recommendedName>
</protein>
<comment type="similarity">
    <text evidence="1 5">Belongs to the Frigida family.</text>
</comment>
<evidence type="ECO:0000313" key="8">
    <source>
        <dbReference type="Proteomes" id="UP001157006"/>
    </source>
</evidence>
<keyword evidence="4 5" id="KW-0287">Flowering</keyword>
<dbReference type="Pfam" id="PF07899">
    <property type="entry name" value="Frigida"/>
    <property type="match status" value="1"/>
</dbReference>
<sequence length="515" mass="57865">MSTSKTISEALNLIDTKKQNLKKAFGNLQPHCTFLHSLPLSWLDLDSHFTSLQHSLTHRFHILQSLEQSHSQSQSKTLTNYPNPNNRTSKHAYGISSNQNKLNTLCEKMDGKGLMNYVTDHFKDKVRVQEELLKAFRYAPDAGQLVLQMLEGLKLNGDCNDWRLRRMGRVCVMLLRLLSFAGVNVSYKAREKAVKVALDWKGSLMSDYGNILKALGFFYLVYAFRIVSEFCMEELVEISAVAAVNVEFMQLCRDVGLTDRVPEIVQKLVDRGKYVLAVKYVFEFNLANKIPPVPILKACVDASKKLATRLSQEGRPWIEITDRQMRVLKTVIEIIENYKLESEYPRASLEQRIEQLKGKGANMKDRPVASILTRHTLQRRKRKRRMKKQQQNGIKLPRTSTSVGPEAVLMNVSNNNSTICRYEQPLVKPSGLFPNHLNPHTSSPATPLGMVASTPTIPSYKDPSAGPSRNPNPGGSHLNSSEPHVPSASNDGNNFTYGLLSATSLPNSLLSSVDQ</sequence>
<feature type="region of interest" description="Disordered" evidence="6">
    <location>
        <begin position="71"/>
        <end position="94"/>
    </location>
</feature>
<reference evidence="7 8" key="1">
    <citation type="submission" date="2023-01" db="EMBL/GenBank/DDBJ databases">
        <authorList>
            <person name="Kreplak J."/>
        </authorList>
    </citation>
    <scope>NUCLEOTIDE SEQUENCE [LARGE SCALE GENOMIC DNA]</scope>
</reference>
<dbReference type="AlphaFoldDB" id="A0AAV0ZK01"/>
<evidence type="ECO:0000256" key="4">
    <source>
        <dbReference type="ARBA" id="ARBA00023089"/>
    </source>
</evidence>
<keyword evidence="2 5" id="KW-0217">Developmental protein</keyword>
<dbReference type="PANTHER" id="PTHR31791">
    <property type="entry name" value="FRIGIDA-LIKE PROTEIN 3-RELATED"/>
    <property type="match status" value="1"/>
</dbReference>
<keyword evidence="3 5" id="KW-0221">Differentiation</keyword>
<dbReference type="InterPro" id="IPR012474">
    <property type="entry name" value="Frigida"/>
</dbReference>
<feature type="region of interest" description="Disordered" evidence="6">
    <location>
        <begin position="433"/>
        <end position="494"/>
    </location>
</feature>
<evidence type="ECO:0000313" key="7">
    <source>
        <dbReference type="EMBL" id="CAI8596685.1"/>
    </source>
</evidence>
<evidence type="ECO:0000256" key="2">
    <source>
        <dbReference type="ARBA" id="ARBA00022473"/>
    </source>
</evidence>